<dbReference type="InterPro" id="IPR043143">
    <property type="entry name" value="Mal/L-sulf/L-lact_DH-like_NADP"/>
</dbReference>
<organism evidence="3 4">
    <name type="scientific">Bordetella genomosp. 4</name>
    <dbReference type="NCBI Taxonomy" id="463044"/>
    <lineage>
        <taxon>Bacteria</taxon>
        <taxon>Pseudomonadati</taxon>
        <taxon>Pseudomonadota</taxon>
        <taxon>Betaproteobacteria</taxon>
        <taxon>Burkholderiales</taxon>
        <taxon>Alcaligenaceae</taxon>
        <taxon>Bordetella</taxon>
    </lineage>
</organism>
<dbReference type="InterPro" id="IPR003767">
    <property type="entry name" value="Malate/L-lactate_DH-like"/>
</dbReference>
<comment type="caution">
    <text evidence="3">The sequence shown here is derived from an EMBL/GenBank/DDBJ whole genome shotgun (WGS) entry which is preliminary data.</text>
</comment>
<dbReference type="EMBL" id="NEVQ01000013">
    <property type="protein sequence ID" value="OZI56540.1"/>
    <property type="molecule type" value="Genomic_DNA"/>
</dbReference>
<dbReference type="PANTHER" id="PTHR11091:SF0">
    <property type="entry name" value="MALATE DEHYDROGENASE"/>
    <property type="match status" value="1"/>
</dbReference>
<gene>
    <name evidence="3" type="ORF">CAL20_14035</name>
</gene>
<dbReference type="PANTHER" id="PTHR11091">
    <property type="entry name" value="OXIDOREDUCTASE-RELATED"/>
    <property type="match status" value="1"/>
</dbReference>
<comment type="similarity">
    <text evidence="1">Belongs to the LDH2/MDH2 oxidoreductase family.</text>
</comment>
<keyword evidence="4" id="KW-1185">Reference proteome</keyword>
<dbReference type="Pfam" id="PF02615">
    <property type="entry name" value="Ldh_2"/>
    <property type="match status" value="1"/>
</dbReference>
<reference evidence="3 4" key="1">
    <citation type="submission" date="2017-05" db="EMBL/GenBank/DDBJ databases">
        <title>Complete and WGS of Bordetella genogroups.</title>
        <authorList>
            <person name="Spilker T."/>
            <person name="LiPuma J."/>
        </authorList>
    </citation>
    <scope>NUCLEOTIDE SEQUENCE [LARGE SCALE GENOMIC DNA]</scope>
    <source>
        <strain evidence="3 4">AU9919</strain>
    </source>
</reference>
<evidence type="ECO:0000313" key="3">
    <source>
        <dbReference type="EMBL" id="OZI56540.1"/>
    </source>
</evidence>
<dbReference type="GO" id="GO:0016491">
    <property type="term" value="F:oxidoreductase activity"/>
    <property type="evidence" value="ECO:0007669"/>
    <property type="project" value="UniProtKB-KW"/>
</dbReference>
<evidence type="ECO:0000313" key="4">
    <source>
        <dbReference type="Proteomes" id="UP000216885"/>
    </source>
</evidence>
<protein>
    <submittedName>
        <fullName evidence="3">Malate dehydrogenase</fullName>
    </submittedName>
</protein>
<evidence type="ECO:0000256" key="1">
    <source>
        <dbReference type="ARBA" id="ARBA00006056"/>
    </source>
</evidence>
<dbReference type="RefSeq" id="WP_256981497.1">
    <property type="nucleotide sequence ID" value="NZ_NEVQ01000013.1"/>
</dbReference>
<dbReference type="Proteomes" id="UP000216885">
    <property type="component" value="Unassembled WGS sequence"/>
</dbReference>
<dbReference type="Gene3D" id="1.10.1530.10">
    <property type="match status" value="1"/>
</dbReference>
<name>A0A261U5M3_9BORD</name>
<keyword evidence="2" id="KW-0560">Oxidoreductase</keyword>
<proteinExistence type="inferred from homology"/>
<evidence type="ECO:0000256" key="2">
    <source>
        <dbReference type="ARBA" id="ARBA00023002"/>
    </source>
</evidence>
<dbReference type="AlphaFoldDB" id="A0A261U5M3"/>
<dbReference type="InterPro" id="IPR043144">
    <property type="entry name" value="Mal/L-sulf/L-lact_DH-like_ah"/>
</dbReference>
<sequence>MKGGSSQVTNVPAQQVRQQIRLVLMAWGMPEDLAVTTSDLMAETDLLGIDSHGISMLPAYEAKLRAGTLQIGARPRLVREAASTALLDGMAGLGYPVAAQAMNLAVDKALEHGVGAVSVRNSHHFGAAGVYARMAVRRGTVGLVTSSATTLIMVPTHGAFPMLGTNPIAFAAPAAQNEPFVLDMATTTVAANKVKVYDFHGKPLPEGWAVDGQGGNVTDSAEAMRYIFDRREGGLTPLGGTAAMSSHKGYGLAMMAQILGGTLSGSALAARQAAVRRPGDPDDIGHFFLALNPDAFRDSGSFEDELDEVIDTLHETPPADPAKPVQVAGEPEAVERERRLREGIPIPLALEQRLRAICERSGVDYVLSAA</sequence>
<dbReference type="Gene3D" id="3.30.1370.60">
    <property type="entry name" value="Hypothetical oxidoreductase yiak, domain 2"/>
    <property type="match status" value="1"/>
</dbReference>
<accession>A0A261U5M3</accession>
<dbReference type="SUPFAM" id="SSF89733">
    <property type="entry name" value="L-sulfolactate dehydrogenase-like"/>
    <property type="match status" value="1"/>
</dbReference>
<dbReference type="InterPro" id="IPR036111">
    <property type="entry name" value="Mal/L-sulfo/L-lacto_DH-like_sf"/>
</dbReference>